<dbReference type="Gene3D" id="3.40.1190.20">
    <property type="match status" value="1"/>
</dbReference>
<evidence type="ECO:0000256" key="2">
    <source>
        <dbReference type="ARBA" id="ARBA00022777"/>
    </source>
</evidence>
<evidence type="ECO:0000313" key="5">
    <source>
        <dbReference type="Proteomes" id="UP000078389"/>
    </source>
</evidence>
<dbReference type="InterPro" id="IPR011611">
    <property type="entry name" value="PfkB_dom"/>
</dbReference>
<dbReference type="InterPro" id="IPR002173">
    <property type="entry name" value="Carboh/pur_kinase_PfkB_CS"/>
</dbReference>
<evidence type="ECO:0000259" key="3">
    <source>
        <dbReference type="Pfam" id="PF00294"/>
    </source>
</evidence>
<dbReference type="STRING" id="1770058.A3840_06060"/>
<dbReference type="PANTHER" id="PTHR10584">
    <property type="entry name" value="SUGAR KINASE"/>
    <property type="match status" value="1"/>
</dbReference>
<reference evidence="4 5" key="1">
    <citation type="submission" date="2016-03" db="EMBL/GenBank/DDBJ databases">
        <title>Genome sequencing of Devosia sp. S37.</title>
        <authorList>
            <person name="Mohd Nor M."/>
        </authorList>
    </citation>
    <scope>NUCLEOTIDE SEQUENCE [LARGE SCALE GENOMIC DNA]</scope>
    <source>
        <strain evidence="4 5">S37</strain>
    </source>
</reference>
<protein>
    <recommendedName>
        <fullName evidence="3">Carbohydrate kinase PfkB domain-containing protein</fullName>
    </recommendedName>
</protein>
<gene>
    <name evidence="4" type="ORF">A3840_06060</name>
</gene>
<proteinExistence type="predicted"/>
<keyword evidence="5" id="KW-1185">Reference proteome</keyword>
<dbReference type="AlphaFoldDB" id="A0A178I296"/>
<keyword evidence="1" id="KW-0808">Transferase</keyword>
<organism evidence="4 5">
    <name type="scientific">Devosia elaeis</name>
    <dbReference type="NCBI Taxonomy" id="1770058"/>
    <lineage>
        <taxon>Bacteria</taxon>
        <taxon>Pseudomonadati</taxon>
        <taxon>Pseudomonadota</taxon>
        <taxon>Alphaproteobacteria</taxon>
        <taxon>Hyphomicrobiales</taxon>
        <taxon>Devosiaceae</taxon>
        <taxon>Devosia</taxon>
    </lineage>
</organism>
<name>A0A178I296_9HYPH</name>
<dbReference type="GO" id="GO:0016301">
    <property type="term" value="F:kinase activity"/>
    <property type="evidence" value="ECO:0007669"/>
    <property type="project" value="UniProtKB-KW"/>
</dbReference>
<feature type="domain" description="Carbohydrate kinase PfkB" evidence="3">
    <location>
        <begin position="50"/>
        <end position="319"/>
    </location>
</feature>
<keyword evidence="2" id="KW-0418">Kinase</keyword>
<sequence>MNRDLVVDIAGGTLLKQLGIDAPALIETPISDEQAAAGAAILSGLGAADYLGGSAFNAARIAALLNARGRELDLAFFGIAGQVDGRAPHMEALSEWGVAGGCVRRSPAPPATCLAMVEPAGRTLLTAAGANAGIASYLRDGSGELARNLAACDLVHVTSFLDPESPGLAADLLAAARRINPRLLVSLDPGAAWIVPGGEGFERLLGQADILQLNNEELAHFGSDPTAIAALGGRLHGESWLIVARTHNDVALHQGRAGLPVETRRLPESPLPEMIRDSTGAGDTFCGAFLWHFCTRPDAVLDAARRGFALARAKVGIKGPLRAEDVVGTNESWGD</sequence>
<dbReference type="Pfam" id="PF00294">
    <property type="entry name" value="PfkB"/>
    <property type="match status" value="1"/>
</dbReference>
<dbReference type="PROSITE" id="PS00584">
    <property type="entry name" value="PFKB_KINASES_2"/>
    <property type="match status" value="1"/>
</dbReference>
<accession>A0A178I296</accession>
<comment type="caution">
    <text evidence="4">The sequence shown here is derived from an EMBL/GenBank/DDBJ whole genome shotgun (WGS) entry which is preliminary data.</text>
</comment>
<dbReference type="Proteomes" id="UP000078389">
    <property type="component" value="Unassembled WGS sequence"/>
</dbReference>
<dbReference type="InterPro" id="IPR029056">
    <property type="entry name" value="Ribokinase-like"/>
</dbReference>
<dbReference type="SUPFAM" id="SSF53613">
    <property type="entry name" value="Ribokinase-like"/>
    <property type="match status" value="1"/>
</dbReference>
<dbReference type="EMBL" id="LVVY01000070">
    <property type="protein sequence ID" value="OAM78414.1"/>
    <property type="molecule type" value="Genomic_DNA"/>
</dbReference>
<evidence type="ECO:0000256" key="1">
    <source>
        <dbReference type="ARBA" id="ARBA00022679"/>
    </source>
</evidence>
<dbReference type="PANTHER" id="PTHR10584:SF166">
    <property type="entry name" value="RIBOKINASE"/>
    <property type="match status" value="1"/>
</dbReference>
<evidence type="ECO:0000313" key="4">
    <source>
        <dbReference type="EMBL" id="OAM78414.1"/>
    </source>
</evidence>